<reference evidence="2 3" key="1">
    <citation type="submission" date="2024-02" db="EMBL/GenBank/DDBJ databases">
        <authorList>
            <person name="Saticioglu I.B."/>
        </authorList>
    </citation>
    <scope>NUCLEOTIDE SEQUENCE [LARGE SCALE GENOMIC DNA]</scope>
    <source>
        <strain evidence="2 3">Mu-43</strain>
    </source>
</reference>
<dbReference type="Gene3D" id="3.30.200.20">
    <property type="entry name" value="Phosphorylase Kinase, domain 1"/>
    <property type="match status" value="1"/>
</dbReference>
<dbReference type="Gene3D" id="3.90.1200.10">
    <property type="match status" value="1"/>
</dbReference>
<dbReference type="InterPro" id="IPR051678">
    <property type="entry name" value="AGP_Transferase"/>
</dbReference>
<sequence>MPATSEEITSSSEEITSSLVGSLVSDQFPQWSELPIRPVEMQGWDNRTFRLGDRMAVRLPSADGYVAGLVREQQTLATLGSRYRVTIPRVVATGAPSAAFNRPWSVREWIEGHTLLAVGARERESAITSVGDALSQLQGCDTAGGPWAGSASAYRGCHLSVVGEEVQSGLALLGRRQAEGCRALWDQAVATAWTEPPVWVHGDVAPGNMLFDGSGRLAALIDFGQTCVGDPACDLAFAWLSCSSRERAQLRERLGLPEDAWLRGAAWALWKALISSPEAMLTKYGRARDAVLSDAADLATE</sequence>
<proteinExistence type="predicted"/>
<dbReference type="InterPro" id="IPR002575">
    <property type="entry name" value="Aminoglycoside_PTrfase"/>
</dbReference>
<gene>
    <name evidence="2" type="ORF">WDU93_04355</name>
</gene>
<comment type="caution">
    <text evidence="2">The sequence shown here is derived from an EMBL/GenBank/DDBJ whole genome shotgun (WGS) entry which is preliminary data.</text>
</comment>
<dbReference type="PANTHER" id="PTHR21310:SF42">
    <property type="entry name" value="BIFUNCTIONAL AAC_APH"/>
    <property type="match status" value="1"/>
</dbReference>
<dbReference type="EMBL" id="JBBDGN010000002">
    <property type="protein sequence ID" value="MEJ1090918.1"/>
    <property type="molecule type" value="Genomic_DNA"/>
</dbReference>
<dbReference type="PANTHER" id="PTHR21310">
    <property type="entry name" value="AMINOGLYCOSIDE PHOSPHOTRANSFERASE-RELATED-RELATED"/>
    <property type="match status" value="1"/>
</dbReference>
<keyword evidence="3" id="KW-1185">Reference proteome</keyword>
<evidence type="ECO:0000313" key="3">
    <source>
        <dbReference type="Proteomes" id="UP001366085"/>
    </source>
</evidence>
<dbReference type="SUPFAM" id="SSF56112">
    <property type="entry name" value="Protein kinase-like (PK-like)"/>
    <property type="match status" value="1"/>
</dbReference>
<dbReference type="EC" id="2.7.-.-" evidence="2"/>
<dbReference type="GO" id="GO:0016740">
    <property type="term" value="F:transferase activity"/>
    <property type="evidence" value="ECO:0007669"/>
    <property type="project" value="UniProtKB-KW"/>
</dbReference>
<organism evidence="2 3">
    <name type="scientific">Microbacterium istanbulense</name>
    <dbReference type="NCBI Taxonomy" id="3122049"/>
    <lineage>
        <taxon>Bacteria</taxon>
        <taxon>Bacillati</taxon>
        <taxon>Actinomycetota</taxon>
        <taxon>Actinomycetes</taxon>
        <taxon>Micrococcales</taxon>
        <taxon>Microbacteriaceae</taxon>
        <taxon>Microbacterium</taxon>
    </lineage>
</organism>
<keyword evidence="2" id="KW-0808">Transferase</keyword>
<dbReference type="InterPro" id="IPR011009">
    <property type="entry name" value="Kinase-like_dom_sf"/>
</dbReference>
<dbReference type="Pfam" id="PF01636">
    <property type="entry name" value="APH"/>
    <property type="match status" value="1"/>
</dbReference>
<protein>
    <submittedName>
        <fullName evidence="2">Aminoglycoside phosphotransferase family protein</fullName>
        <ecNumber evidence="2">2.7.-.-</ecNumber>
    </submittedName>
</protein>
<dbReference type="Proteomes" id="UP001366085">
    <property type="component" value="Unassembled WGS sequence"/>
</dbReference>
<name>A0ABU8LJN9_9MICO</name>
<feature type="domain" description="Aminoglycoside phosphotransferase" evidence="1">
    <location>
        <begin position="42"/>
        <end position="255"/>
    </location>
</feature>
<accession>A0ABU8LJN9</accession>
<evidence type="ECO:0000313" key="2">
    <source>
        <dbReference type="EMBL" id="MEJ1090918.1"/>
    </source>
</evidence>
<dbReference type="CDD" id="cd05155">
    <property type="entry name" value="APH_ChoK_like_1"/>
    <property type="match status" value="1"/>
</dbReference>
<evidence type="ECO:0000259" key="1">
    <source>
        <dbReference type="Pfam" id="PF01636"/>
    </source>
</evidence>
<dbReference type="RefSeq" id="WP_337317923.1">
    <property type="nucleotide sequence ID" value="NZ_JBBDGN010000002.1"/>
</dbReference>